<keyword evidence="5 10" id="KW-0479">Metal-binding</keyword>
<dbReference type="Proteomes" id="UP000009311">
    <property type="component" value="Unassembled WGS sequence"/>
</dbReference>
<accession>I7KKW6</accession>
<evidence type="ECO:0000313" key="14">
    <source>
        <dbReference type="Proteomes" id="UP000009311"/>
    </source>
</evidence>
<organism evidence="13 14">
    <name type="scientific">Lactobacillus pasteurii DSM 23907 = CRBIP 24.76</name>
    <dbReference type="NCBI Taxonomy" id="1423790"/>
    <lineage>
        <taxon>Bacteria</taxon>
        <taxon>Bacillati</taxon>
        <taxon>Bacillota</taxon>
        <taxon>Bacilli</taxon>
        <taxon>Lactobacillales</taxon>
        <taxon>Lactobacillaceae</taxon>
        <taxon>Lactobacillus</taxon>
    </lineage>
</organism>
<dbReference type="Pfam" id="PF02424">
    <property type="entry name" value="ApbE"/>
    <property type="match status" value="1"/>
</dbReference>
<comment type="catalytic activity">
    <reaction evidence="9 10">
        <text>L-threonyl-[protein] + FAD = FMN-L-threonyl-[protein] + AMP + H(+)</text>
        <dbReference type="Rhea" id="RHEA:36847"/>
        <dbReference type="Rhea" id="RHEA-COMP:11060"/>
        <dbReference type="Rhea" id="RHEA-COMP:11061"/>
        <dbReference type="ChEBI" id="CHEBI:15378"/>
        <dbReference type="ChEBI" id="CHEBI:30013"/>
        <dbReference type="ChEBI" id="CHEBI:57692"/>
        <dbReference type="ChEBI" id="CHEBI:74257"/>
        <dbReference type="ChEBI" id="CHEBI:456215"/>
        <dbReference type="EC" id="2.7.1.180"/>
    </reaction>
</comment>
<name>I7KKW6_9LACO</name>
<keyword evidence="13" id="KW-0449">Lipoprotein</keyword>
<dbReference type="RefSeq" id="WP_009559417.1">
    <property type="nucleotide sequence ID" value="NZ_AYZN01000002.1"/>
</dbReference>
<dbReference type="PANTHER" id="PTHR30040:SF2">
    <property type="entry name" value="FAD:PROTEIN FMN TRANSFERASE"/>
    <property type="match status" value="1"/>
</dbReference>
<comment type="cofactor">
    <cofactor evidence="11">
        <name>Mg(2+)</name>
        <dbReference type="ChEBI" id="CHEBI:18420"/>
    </cofactor>
    <cofactor evidence="11">
        <name>Mn(2+)</name>
        <dbReference type="ChEBI" id="CHEBI:29035"/>
    </cofactor>
    <text evidence="11">Magnesium. Can also use manganese.</text>
</comment>
<feature type="binding site" evidence="11">
    <location>
        <position position="301"/>
    </location>
    <ligand>
        <name>Mg(2+)</name>
        <dbReference type="ChEBI" id="CHEBI:18420"/>
    </ligand>
</feature>
<keyword evidence="4 10" id="KW-0808">Transferase</keyword>
<evidence type="ECO:0000256" key="11">
    <source>
        <dbReference type="PIRSR" id="PIRSR006268-2"/>
    </source>
</evidence>
<evidence type="ECO:0000256" key="5">
    <source>
        <dbReference type="ARBA" id="ARBA00022723"/>
    </source>
</evidence>
<dbReference type="OrthoDB" id="9778595at2"/>
<protein>
    <recommendedName>
        <fullName evidence="2 10">FAD:protein FMN transferase</fullName>
        <ecNumber evidence="1 10">2.7.1.180</ecNumber>
    </recommendedName>
    <alternativeName>
        <fullName evidence="8 10">Flavin transferase</fullName>
    </alternativeName>
</protein>
<dbReference type="STRING" id="1423790.BN53_01940"/>
<evidence type="ECO:0000256" key="3">
    <source>
        <dbReference type="ARBA" id="ARBA00022630"/>
    </source>
</evidence>
<dbReference type="SUPFAM" id="SSF143631">
    <property type="entry name" value="ApbE-like"/>
    <property type="match status" value="1"/>
</dbReference>
<evidence type="ECO:0000256" key="12">
    <source>
        <dbReference type="SAM" id="SignalP"/>
    </source>
</evidence>
<dbReference type="GO" id="GO:0046872">
    <property type="term" value="F:metal ion binding"/>
    <property type="evidence" value="ECO:0007669"/>
    <property type="project" value="UniProtKB-UniRule"/>
</dbReference>
<dbReference type="PIRSF" id="PIRSF006268">
    <property type="entry name" value="ApbE"/>
    <property type="match status" value="1"/>
</dbReference>
<feature type="signal peptide" evidence="12">
    <location>
        <begin position="1"/>
        <end position="23"/>
    </location>
</feature>
<evidence type="ECO:0000256" key="2">
    <source>
        <dbReference type="ARBA" id="ARBA00016337"/>
    </source>
</evidence>
<evidence type="ECO:0000256" key="9">
    <source>
        <dbReference type="ARBA" id="ARBA00048540"/>
    </source>
</evidence>
<evidence type="ECO:0000256" key="10">
    <source>
        <dbReference type="PIRNR" id="PIRNR006268"/>
    </source>
</evidence>
<evidence type="ECO:0000256" key="7">
    <source>
        <dbReference type="ARBA" id="ARBA00022842"/>
    </source>
</evidence>
<sequence>MKQRSKIFLTILLVLMLVVPMSACSTQSKKEAEPKTQLTTTPTEDTQFLMGTVCTIKIYNKKKSKALEDGFDRIKELADKITVNQKGSEVDKINAQAGIKPVKVSKDVFDLCQKAYYYSQNSDDSFDMAIGPITSLWRIGFPDARKPSQKEISARLPLVDYHQVVLNADKQTVYLKKKGMKLDLGGIAKGFITDQVKQVLQKDGVTSAIIDLGGNVYVLGVSPTNHSNWTVGIQDPKRSRGTAIGSLPGMNKTIVTSGIYERYLKVGKTVYSHLMNPKTGYPFQNNLMGVSIITKNSVDGDALSTATFDKGLKKGYQYIEAKKGTDAIFITRDRKVYVTSGLKDKFKLFKDSGYKLEELK</sequence>
<evidence type="ECO:0000313" key="13">
    <source>
        <dbReference type="EMBL" id="CCI84864.1"/>
    </source>
</evidence>
<proteinExistence type="inferred from homology"/>
<keyword evidence="6 10" id="KW-0274">FAD</keyword>
<dbReference type="EC" id="2.7.1.180" evidence="1 10"/>
<dbReference type="AlphaFoldDB" id="I7KKW6"/>
<dbReference type="Gene3D" id="3.10.520.10">
    <property type="entry name" value="ApbE-like domains"/>
    <property type="match status" value="1"/>
</dbReference>
<evidence type="ECO:0000256" key="1">
    <source>
        <dbReference type="ARBA" id="ARBA00011955"/>
    </source>
</evidence>
<dbReference type="PANTHER" id="PTHR30040">
    <property type="entry name" value="THIAMINE BIOSYNTHESIS LIPOPROTEIN APBE"/>
    <property type="match status" value="1"/>
</dbReference>
<evidence type="ECO:0000256" key="6">
    <source>
        <dbReference type="ARBA" id="ARBA00022827"/>
    </source>
</evidence>
<keyword evidence="12" id="KW-0732">Signal</keyword>
<dbReference type="eggNOG" id="COG1477">
    <property type="taxonomic scope" value="Bacteria"/>
</dbReference>
<dbReference type="InterPro" id="IPR024932">
    <property type="entry name" value="ApbE"/>
</dbReference>
<feature type="binding site" evidence="11">
    <location>
        <position position="305"/>
    </location>
    <ligand>
        <name>Mg(2+)</name>
        <dbReference type="ChEBI" id="CHEBI:18420"/>
    </ligand>
</feature>
<gene>
    <name evidence="13" type="ORF">BN53_01940</name>
</gene>
<reference evidence="13 14" key="1">
    <citation type="submission" date="2012-06" db="EMBL/GenBank/DDBJ databases">
        <title>Draft Genome Sequence of Lactobacillus pasteurii CRBIP 24.76T.</title>
        <authorList>
            <person name="Cousin S."/>
            <person name="Bouchier C."/>
            <person name="Loux V."/>
            <person name="Ma L."/>
            <person name="Creno S."/>
            <person name="Bizet C."/>
            <person name="Clermont D."/>
        </authorList>
    </citation>
    <scope>NUCLEOTIDE SEQUENCE [LARGE SCALE GENOMIC DNA]</scope>
    <source>
        <strain evidence="14">CRBIP 24.76T</strain>
    </source>
</reference>
<keyword evidence="3 10" id="KW-0285">Flavoprotein</keyword>
<dbReference type="InterPro" id="IPR003374">
    <property type="entry name" value="ApbE-like_sf"/>
</dbReference>
<dbReference type="GO" id="GO:0016740">
    <property type="term" value="F:transferase activity"/>
    <property type="evidence" value="ECO:0007669"/>
    <property type="project" value="UniProtKB-UniRule"/>
</dbReference>
<evidence type="ECO:0000256" key="4">
    <source>
        <dbReference type="ARBA" id="ARBA00022679"/>
    </source>
</evidence>
<comment type="caution">
    <text evidence="13">The sequence shown here is derived from an EMBL/GenBank/DDBJ whole genome shotgun (WGS) entry which is preliminary data.</text>
</comment>
<dbReference type="EMBL" id="CAKD01000013">
    <property type="protein sequence ID" value="CCI84864.1"/>
    <property type="molecule type" value="Genomic_DNA"/>
</dbReference>
<feature type="chain" id="PRO_5039917181" description="FAD:protein FMN transferase" evidence="12">
    <location>
        <begin position="24"/>
        <end position="360"/>
    </location>
</feature>
<keyword evidence="14" id="KW-1185">Reference proteome</keyword>
<evidence type="ECO:0000256" key="8">
    <source>
        <dbReference type="ARBA" id="ARBA00031306"/>
    </source>
</evidence>
<feature type="binding site" evidence="11">
    <location>
        <position position="186"/>
    </location>
    <ligand>
        <name>Mg(2+)</name>
        <dbReference type="ChEBI" id="CHEBI:18420"/>
    </ligand>
</feature>
<keyword evidence="7 10" id="KW-0460">Magnesium</keyword>
<comment type="similarity">
    <text evidence="10">Belongs to the ApbE family.</text>
</comment>